<comment type="caution">
    <text evidence="13">The sequence shown here is derived from an EMBL/GenBank/DDBJ whole genome shotgun (WGS) entry which is preliminary data.</text>
</comment>
<dbReference type="Proteomes" id="UP000580654">
    <property type="component" value="Unassembled WGS sequence"/>
</dbReference>
<dbReference type="Pfam" id="PF00072">
    <property type="entry name" value="Response_reg"/>
    <property type="match status" value="1"/>
</dbReference>
<proteinExistence type="predicted"/>
<dbReference type="EMBL" id="JACIJD010000025">
    <property type="protein sequence ID" value="MBB5695932.1"/>
    <property type="molecule type" value="Genomic_DNA"/>
</dbReference>
<dbReference type="Gene3D" id="6.10.250.690">
    <property type="match status" value="1"/>
</dbReference>
<protein>
    <recommendedName>
        <fullName evidence="8">Regulatory protein VirG</fullName>
    </recommendedName>
</protein>
<feature type="DNA-binding region" description="OmpR/PhoB-type" evidence="10">
    <location>
        <begin position="143"/>
        <end position="246"/>
    </location>
</feature>
<evidence type="ECO:0000313" key="14">
    <source>
        <dbReference type="Proteomes" id="UP000580654"/>
    </source>
</evidence>
<dbReference type="AlphaFoldDB" id="A0A840YLF3"/>
<dbReference type="Gene3D" id="1.10.10.10">
    <property type="entry name" value="Winged helix-like DNA-binding domain superfamily/Winged helix DNA-binding domain"/>
    <property type="match status" value="1"/>
</dbReference>
<dbReference type="InterPro" id="IPR001789">
    <property type="entry name" value="Sig_transdc_resp-reg_receiver"/>
</dbReference>
<evidence type="ECO:0000256" key="10">
    <source>
        <dbReference type="PROSITE-ProRule" id="PRU01091"/>
    </source>
</evidence>
<dbReference type="InterPro" id="IPR011006">
    <property type="entry name" value="CheY-like_superfamily"/>
</dbReference>
<dbReference type="GO" id="GO:0006355">
    <property type="term" value="P:regulation of DNA-templated transcription"/>
    <property type="evidence" value="ECO:0007669"/>
    <property type="project" value="InterPro"/>
</dbReference>
<organism evidence="13 14">
    <name type="scientific">Muricoccus pecuniae</name>
    <dbReference type="NCBI Taxonomy" id="693023"/>
    <lineage>
        <taxon>Bacteria</taxon>
        <taxon>Pseudomonadati</taxon>
        <taxon>Pseudomonadota</taxon>
        <taxon>Alphaproteobacteria</taxon>
        <taxon>Acetobacterales</taxon>
        <taxon>Roseomonadaceae</taxon>
        <taxon>Muricoccus</taxon>
    </lineage>
</organism>
<dbReference type="GO" id="GO:0000976">
    <property type="term" value="F:transcription cis-regulatory region binding"/>
    <property type="evidence" value="ECO:0007669"/>
    <property type="project" value="TreeGrafter"/>
</dbReference>
<dbReference type="CDD" id="cd00383">
    <property type="entry name" value="trans_reg_C"/>
    <property type="match status" value="1"/>
</dbReference>
<dbReference type="InterPro" id="IPR001867">
    <property type="entry name" value="OmpR/PhoB-type_DNA-bd"/>
</dbReference>
<dbReference type="Gene3D" id="3.40.50.2300">
    <property type="match status" value="1"/>
</dbReference>
<dbReference type="FunFam" id="1.10.10.10:FF:000099">
    <property type="entry name" value="Two-component system response regulator TorR"/>
    <property type="match status" value="1"/>
</dbReference>
<dbReference type="InterPro" id="IPR016032">
    <property type="entry name" value="Sig_transdc_resp-reg_C-effctor"/>
</dbReference>
<dbReference type="SUPFAM" id="SSF52172">
    <property type="entry name" value="CheY-like"/>
    <property type="match status" value="1"/>
</dbReference>
<feature type="domain" description="OmpR/PhoB-type" evidence="12">
    <location>
        <begin position="143"/>
        <end position="246"/>
    </location>
</feature>
<evidence type="ECO:0000256" key="3">
    <source>
        <dbReference type="ARBA" id="ARBA00022553"/>
    </source>
</evidence>
<dbReference type="PANTHER" id="PTHR48111:SF4">
    <property type="entry name" value="DNA-BINDING DUAL TRANSCRIPTIONAL REGULATOR OMPR"/>
    <property type="match status" value="1"/>
</dbReference>
<keyword evidence="3 9" id="KW-0597">Phosphoprotein</keyword>
<dbReference type="PROSITE" id="PS50110">
    <property type="entry name" value="RESPONSE_REGULATORY"/>
    <property type="match status" value="1"/>
</dbReference>
<name>A0A840YLF3_9PROT</name>
<keyword evidence="2" id="KW-0963">Cytoplasm</keyword>
<keyword evidence="14" id="KW-1185">Reference proteome</keyword>
<keyword evidence="5" id="KW-0805">Transcription regulation</keyword>
<reference evidence="13 14" key="1">
    <citation type="submission" date="2020-08" db="EMBL/GenBank/DDBJ databases">
        <title>Genomic Encyclopedia of Type Strains, Phase IV (KMG-IV): sequencing the most valuable type-strain genomes for metagenomic binning, comparative biology and taxonomic classification.</title>
        <authorList>
            <person name="Goeker M."/>
        </authorList>
    </citation>
    <scope>NUCLEOTIDE SEQUENCE [LARGE SCALE GENOMIC DNA]</scope>
    <source>
        <strain evidence="13 14">DSM 25622</strain>
    </source>
</reference>
<evidence type="ECO:0000256" key="2">
    <source>
        <dbReference type="ARBA" id="ARBA00022490"/>
    </source>
</evidence>
<keyword evidence="4" id="KW-0902">Two-component regulatory system</keyword>
<keyword evidence="7" id="KW-0804">Transcription</keyword>
<evidence type="ECO:0000256" key="6">
    <source>
        <dbReference type="ARBA" id="ARBA00023125"/>
    </source>
</evidence>
<evidence type="ECO:0000256" key="9">
    <source>
        <dbReference type="PROSITE-ProRule" id="PRU00169"/>
    </source>
</evidence>
<dbReference type="InterPro" id="IPR039420">
    <property type="entry name" value="WalR-like"/>
</dbReference>
<feature type="domain" description="Response regulatory" evidence="11">
    <location>
        <begin position="15"/>
        <end position="128"/>
    </location>
</feature>
<accession>A0A840YLF3</accession>
<sequence length="252" mass="27781">MPAPNLPPMSGEGRHVLVVEDDGELRKLLLTLLRRSGFRASGARDGIEMRRLLASAQVDLVLLDIMLPGKSGFELCRDLRAEGRIPVIILTALAEASDRVVGLELGADDFVVKPADPRELVARIRAVLRRAEGPEDNASGKSREVAHFAGWSLDTRRRELLRPDGVAVELTSGEYDLLLAFVERPQRILTRDQLLDIARNRPYGGLDRSMDVQISRLRAKLGSRPHEDGEPGLIKTVRGVGYLLSSPVEWSG</sequence>
<dbReference type="PANTHER" id="PTHR48111">
    <property type="entry name" value="REGULATOR OF RPOS"/>
    <property type="match status" value="1"/>
</dbReference>
<dbReference type="PROSITE" id="PS51755">
    <property type="entry name" value="OMPR_PHOB"/>
    <property type="match status" value="1"/>
</dbReference>
<evidence type="ECO:0000256" key="1">
    <source>
        <dbReference type="ARBA" id="ARBA00004496"/>
    </source>
</evidence>
<comment type="subcellular location">
    <subcellularLocation>
        <location evidence="1">Cytoplasm</location>
    </subcellularLocation>
</comment>
<dbReference type="SMART" id="SM00862">
    <property type="entry name" value="Trans_reg_C"/>
    <property type="match status" value="1"/>
</dbReference>
<evidence type="ECO:0000256" key="4">
    <source>
        <dbReference type="ARBA" id="ARBA00023012"/>
    </source>
</evidence>
<dbReference type="SUPFAM" id="SSF46894">
    <property type="entry name" value="C-terminal effector domain of the bipartite response regulators"/>
    <property type="match status" value="1"/>
</dbReference>
<dbReference type="SMART" id="SM00448">
    <property type="entry name" value="REC"/>
    <property type="match status" value="1"/>
</dbReference>
<gene>
    <name evidence="13" type="ORF">FHS87_004000</name>
</gene>
<evidence type="ECO:0000256" key="5">
    <source>
        <dbReference type="ARBA" id="ARBA00023015"/>
    </source>
</evidence>
<evidence type="ECO:0000259" key="11">
    <source>
        <dbReference type="PROSITE" id="PS50110"/>
    </source>
</evidence>
<evidence type="ECO:0000259" key="12">
    <source>
        <dbReference type="PROSITE" id="PS51755"/>
    </source>
</evidence>
<dbReference type="InterPro" id="IPR036388">
    <property type="entry name" value="WH-like_DNA-bd_sf"/>
</dbReference>
<dbReference type="Pfam" id="PF00486">
    <property type="entry name" value="Trans_reg_C"/>
    <property type="match status" value="1"/>
</dbReference>
<dbReference type="GO" id="GO:0005829">
    <property type="term" value="C:cytosol"/>
    <property type="evidence" value="ECO:0007669"/>
    <property type="project" value="TreeGrafter"/>
</dbReference>
<feature type="modified residue" description="4-aspartylphosphate" evidence="9">
    <location>
        <position position="64"/>
    </location>
</feature>
<evidence type="ECO:0000256" key="8">
    <source>
        <dbReference type="ARBA" id="ARBA00067337"/>
    </source>
</evidence>
<evidence type="ECO:0000256" key="7">
    <source>
        <dbReference type="ARBA" id="ARBA00023163"/>
    </source>
</evidence>
<evidence type="ECO:0000313" key="13">
    <source>
        <dbReference type="EMBL" id="MBB5695932.1"/>
    </source>
</evidence>
<keyword evidence="6 10" id="KW-0238">DNA-binding</keyword>
<dbReference type="GO" id="GO:0032993">
    <property type="term" value="C:protein-DNA complex"/>
    <property type="evidence" value="ECO:0007669"/>
    <property type="project" value="TreeGrafter"/>
</dbReference>
<dbReference type="GO" id="GO:0000156">
    <property type="term" value="F:phosphorelay response regulator activity"/>
    <property type="evidence" value="ECO:0007669"/>
    <property type="project" value="TreeGrafter"/>
</dbReference>